<keyword evidence="1" id="KW-0732">Signal</keyword>
<proteinExistence type="predicted"/>
<protein>
    <recommendedName>
        <fullName evidence="4">Curlin</fullName>
    </recommendedName>
</protein>
<evidence type="ECO:0000313" key="2">
    <source>
        <dbReference type="EMBL" id="AUD01431.1"/>
    </source>
</evidence>
<feature type="chain" id="PRO_5014972626" description="Curlin" evidence="1">
    <location>
        <begin position="20"/>
        <end position="183"/>
    </location>
</feature>
<dbReference type="EMBL" id="CP025096">
    <property type="protein sequence ID" value="AUD01431.1"/>
    <property type="molecule type" value="Genomic_DNA"/>
</dbReference>
<dbReference type="RefSeq" id="WP_100987152.1">
    <property type="nucleotide sequence ID" value="NZ_CP025096.1"/>
</dbReference>
<evidence type="ECO:0000313" key="3">
    <source>
        <dbReference type="Proteomes" id="UP000232883"/>
    </source>
</evidence>
<sequence>MNLRLLTLLLSVTAGSVWAQPAATPSPEVFWQLTAGTATAPASPANDVLLQQAGTGHQAMIAVLGQQNQISLSQTANANAATVQLTGRGNQLQLNQAGDGNRLAVGLDGTNNQLRVSQSGGDVVSLLGLSGSNARIDLIQRNGNNTIIADGLTVPTTSAGMGVANLKIEQSGGATIRIQNGRP</sequence>
<keyword evidence="3" id="KW-1185">Reference proteome</keyword>
<dbReference type="KEGG" id="spir:CWM47_06170"/>
<reference evidence="2 3" key="1">
    <citation type="submission" date="2017-11" db="EMBL/GenBank/DDBJ databases">
        <title>Taxonomic description and genome sequences of Spirosoma HA7 sp. nov., isolated from pollen microhabitat of Corylus avellana.</title>
        <authorList>
            <person name="Ambika Manirajan B."/>
            <person name="Suarez C."/>
            <person name="Ratering S."/>
            <person name="Geissler-Plaum R."/>
            <person name="Cardinale M."/>
            <person name="Sylvia S."/>
        </authorList>
    </citation>
    <scope>NUCLEOTIDE SEQUENCE [LARGE SCALE GENOMIC DNA]</scope>
    <source>
        <strain evidence="2 3">HA7</strain>
    </source>
</reference>
<feature type="signal peptide" evidence="1">
    <location>
        <begin position="1"/>
        <end position="19"/>
    </location>
</feature>
<dbReference type="Proteomes" id="UP000232883">
    <property type="component" value="Chromosome"/>
</dbReference>
<accession>A0A2K8YUY5</accession>
<evidence type="ECO:0000256" key="1">
    <source>
        <dbReference type="SAM" id="SignalP"/>
    </source>
</evidence>
<evidence type="ECO:0008006" key="4">
    <source>
        <dbReference type="Google" id="ProtNLM"/>
    </source>
</evidence>
<organism evidence="2 3">
    <name type="scientific">Spirosoma pollinicola</name>
    <dbReference type="NCBI Taxonomy" id="2057025"/>
    <lineage>
        <taxon>Bacteria</taxon>
        <taxon>Pseudomonadati</taxon>
        <taxon>Bacteroidota</taxon>
        <taxon>Cytophagia</taxon>
        <taxon>Cytophagales</taxon>
        <taxon>Cytophagaceae</taxon>
        <taxon>Spirosoma</taxon>
    </lineage>
</organism>
<name>A0A2K8YUY5_9BACT</name>
<dbReference type="AlphaFoldDB" id="A0A2K8YUY5"/>
<gene>
    <name evidence="2" type="ORF">CWM47_06170</name>
</gene>